<evidence type="ECO:0000313" key="1">
    <source>
        <dbReference type="EMBL" id="MDI2113334.1"/>
    </source>
</evidence>
<accession>A0ABT6Q8V5</accession>
<dbReference type="EMBL" id="JASBAN010000001">
    <property type="protein sequence ID" value="MDI2113334.1"/>
    <property type="molecule type" value="Genomic_DNA"/>
</dbReference>
<dbReference type="SMART" id="SM00028">
    <property type="entry name" value="TPR"/>
    <property type="match status" value="4"/>
</dbReference>
<evidence type="ECO:0000313" key="2">
    <source>
        <dbReference type="Proteomes" id="UP001431775"/>
    </source>
</evidence>
<dbReference type="SUPFAM" id="SSF48452">
    <property type="entry name" value="TPR-like"/>
    <property type="match status" value="1"/>
</dbReference>
<dbReference type="PANTHER" id="PTHR12558:SF13">
    <property type="entry name" value="CELL DIVISION CYCLE PROTEIN 27 HOMOLOG"/>
    <property type="match status" value="1"/>
</dbReference>
<comment type="caution">
    <text evidence="1">The sequence shown here is derived from an EMBL/GenBank/DDBJ whole genome shotgun (WGS) entry which is preliminary data.</text>
</comment>
<sequence length="537" mass="61804">MEKISNSSNDDIINQANILLHQGKFEEALILLLPYKNDKFSLPIMTLIGIAYAGCKKPKEAAYHLFSAQQLKEKSYQHVCSELEPYLGSYNLYDVIFKVFKEAFKYQPEDELLYIAYANVLQHTKQSSKAILYIKKCLKFSKKEDWLLNILATIFFEAGKYPQAFKLYKDLEQRNPNNITVLANIASYYNAINDAEQALLYYCKVIMLNPLWPAIRVNYSLCLLKAQYYYQGWAEHEYRLDTPNHTNLPRETLLPTLTKTTDIKGKKILITQEEGLGDTLMYLRFVPELIQRGAIVELWVAETMKGLCERIKGNPIVKIGGEEAPPFDWHCPFISLPRVFSADPNKVKFKPYLTAARKKINFWKKQLPQTQNLKVGIVWGGSPHPSDAYAVMTDNKRSIDLQKLIPLFRSVKNATFISLQMGHHAHEINDLPKNISIFNPMNEVKDMDDTAAIIKNIDLVISVDTSVIHLAGGLGCKAILLDRYDNCWRWISGAEYSPWYPKTRIIRQTRPRIWSDVVQRAISILQEMADKHEPRTT</sequence>
<dbReference type="Proteomes" id="UP001431775">
    <property type="component" value="Unassembled WGS sequence"/>
</dbReference>
<organism evidence="1 2">
    <name type="scientific">Commensalibacter nepenthis</name>
    <dbReference type="NCBI Taxonomy" id="3043872"/>
    <lineage>
        <taxon>Bacteria</taxon>
        <taxon>Pseudomonadati</taxon>
        <taxon>Pseudomonadota</taxon>
        <taxon>Alphaproteobacteria</taxon>
        <taxon>Acetobacterales</taxon>
        <taxon>Acetobacteraceae</taxon>
    </lineage>
</organism>
<reference evidence="1" key="1">
    <citation type="submission" date="2023-05" db="EMBL/GenBank/DDBJ databases">
        <title>Whole genome sequence of Commensalibacter sp.</title>
        <authorList>
            <person name="Charoenyingcharoen P."/>
            <person name="Yukphan P."/>
        </authorList>
    </citation>
    <scope>NUCLEOTIDE SEQUENCE</scope>
    <source>
        <strain evidence="1">TBRC 10068</strain>
    </source>
</reference>
<protein>
    <submittedName>
        <fullName evidence="1">Tetratricopeptide repeat-containing glycosyltransferase family protein</fullName>
    </submittedName>
</protein>
<dbReference type="Gene3D" id="3.40.50.2000">
    <property type="entry name" value="Glycogen Phosphorylase B"/>
    <property type="match status" value="1"/>
</dbReference>
<dbReference type="InterPro" id="IPR019734">
    <property type="entry name" value="TPR_rpt"/>
</dbReference>
<dbReference type="RefSeq" id="WP_281462943.1">
    <property type="nucleotide sequence ID" value="NZ_JASBAN010000001.1"/>
</dbReference>
<dbReference type="SUPFAM" id="SSF53756">
    <property type="entry name" value="UDP-Glycosyltransferase/glycogen phosphorylase"/>
    <property type="match status" value="1"/>
</dbReference>
<dbReference type="InterPro" id="IPR011990">
    <property type="entry name" value="TPR-like_helical_dom_sf"/>
</dbReference>
<dbReference type="PANTHER" id="PTHR12558">
    <property type="entry name" value="CELL DIVISION CYCLE 16,23,27"/>
    <property type="match status" value="1"/>
</dbReference>
<gene>
    <name evidence="1" type="ORF">QJV33_08620</name>
</gene>
<dbReference type="Gene3D" id="1.25.40.10">
    <property type="entry name" value="Tetratricopeptide repeat domain"/>
    <property type="match status" value="2"/>
</dbReference>
<keyword evidence="2" id="KW-1185">Reference proteome</keyword>
<proteinExistence type="predicted"/>
<name>A0ABT6Q8V5_9PROT</name>